<dbReference type="GO" id="GO:0006313">
    <property type="term" value="P:DNA transposition"/>
    <property type="evidence" value="ECO:0007669"/>
    <property type="project" value="InterPro"/>
</dbReference>
<keyword evidence="3" id="KW-1185">Reference proteome</keyword>
<dbReference type="SUPFAM" id="SSF143422">
    <property type="entry name" value="Transposase IS200-like"/>
    <property type="match status" value="1"/>
</dbReference>
<reference evidence="2 3" key="1">
    <citation type="submission" date="2019-02" db="EMBL/GenBank/DDBJ databases">
        <title>Deep-cultivation of Planctomycetes and their phenomic and genomic characterization uncovers novel biology.</title>
        <authorList>
            <person name="Wiegand S."/>
            <person name="Jogler M."/>
            <person name="Boedeker C."/>
            <person name="Pinto D."/>
            <person name="Vollmers J."/>
            <person name="Rivas-Marin E."/>
            <person name="Kohn T."/>
            <person name="Peeters S.H."/>
            <person name="Heuer A."/>
            <person name="Rast P."/>
            <person name="Oberbeckmann S."/>
            <person name="Bunk B."/>
            <person name="Jeske O."/>
            <person name="Meyerdierks A."/>
            <person name="Storesund J.E."/>
            <person name="Kallscheuer N."/>
            <person name="Luecker S."/>
            <person name="Lage O.M."/>
            <person name="Pohl T."/>
            <person name="Merkel B.J."/>
            <person name="Hornburger P."/>
            <person name="Mueller R.-W."/>
            <person name="Bruemmer F."/>
            <person name="Labrenz M."/>
            <person name="Spormann A.M."/>
            <person name="Op den Camp H."/>
            <person name="Overmann J."/>
            <person name="Amann R."/>
            <person name="Jetten M.S.M."/>
            <person name="Mascher T."/>
            <person name="Medema M.H."/>
            <person name="Devos D.P."/>
            <person name="Kaster A.-K."/>
            <person name="Ovreas L."/>
            <person name="Rohde M."/>
            <person name="Galperin M.Y."/>
            <person name="Jogler C."/>
        </authorList>
    </citation>
    <scope>NUCLEOTIDE SEQUENCE [LARGE SCALE GENOMIC DNA]</scope>
    <source>
        <strain evidence="2 3">Mal52</strain>
    </source>
</reference>
<dbReference type="EMBL" id="CP036276">
    <property type="protein sequence ID" value="QDU45250.1"/>
    <property type="molecule type" value="Genomic_DNA"/>
</dbReference>
<dbReference type="GO" id="GO:0043565">
    <property type="term" value="F:sequence-specific DNA binding"/>
    <property type="evidence" value="ECO:0007669"/>
    <property type="project" value="TreeGrafter"/>
</dbReference>
<dbReference type="SMART" id="SM01321">
    <property type="entry name" value="Y1_Tnp"/>
    <property type="match status" value="1"/>
</dbReference>
<feature type="domain" description="Transposase IS200-like" evidence="1">
    <location>
        <begin position="9"/>
        <end position="137"/>
    </location>
</feature>
<dbReference type="PANTHER" id="PTHR36966">
    <property type="entry name" value="REP-ASSOCIATED TYROSINE TRANSPOSASE"/>
    <property type="match status" value="1"/>
</dbReference>
<dbReference type="InterPro" id="IPR002686">
    <property type="entry name" value="Transposase_17"/>
</dbReference>
<proteinExistence type="predicted"/>
<evidence type="ECO:0000259" key="1">
    <source>
        <dbReference type="SMART" id="SM01321"/>
    </source>
</evidence>
<evidence type="ECO:0000313" key="3">
    <source>
        <dbReference type="Proteomes" id="UP000319383"/>
    </source>
</evidence>
<dbReference type="InterPro" id="IPR036515">
    <property type="entry name" value="Transposase_17_sf"/>
</dbReference>
<dbReference type="KEGG" id="sdyn:Mal52_37420"/>
<accession>A0A517ZRY6</accession>
<sequence length="191" mass="22656">MPNYRRAYAPGGTFFFTVVTYNRKPIFSDEESREILGEVVRECRRDWAFEINAIVVLPDHIHAIWTMPRNDSNYSARWSRIKKEFTKRWIDTGAVNLTVSPSQQRERRRGVWQRRFWEHTILDSDDFDARFDYIHYNPVKHGLVRCPHDWAASSFHRWVEKDVYPKHWGCSCTNPVTMDFGEIEGACGEPI</sequence>
<dbReference type="InterPro" id="IPR052715">
    <property type="entry name" value="RAYT_transposase"/>
</dbReference>
<gene>
    <name evidence="2" type="ORF">Mal52_37420</name>
</gene>
<dbReference type="RefSeq" id="WP_145377648.1">
    <property type="nucleotide sequence ID" value="NZ_CP036270.1"/>
</dbReference>
<dbReference type="Pfam" id="PF01797">
    <property type="entry name" value="Y1_Tnp"/>
    <property type="match status" value="1"/>
</dbReference>
<name>A0A517ZRY6_9PLAN</name>
<dbReference type="Gene3D" id="3.30.70.1290">
    <property type="entry name" value="Transposase IS200-like"/>
    <property type="match status" value="1"/>
</dbReference>
<dbReference type="OrthoDB" id="277009at2"/>
<evidence type="ECO:0000313" key="2">
    <source>
        <dbReference type="EMBL" id="QDU45250.1"/>
    </source>
</evidence>
<organism evidence="2 3">
    <name type="scientific">Symmachiella dynata</name>
    <dbReference type="NCBI Taxonomy" id="2527995"/>
    <lineage>
        <taxon>Bacteria</taxon>
        <taxon>Pseudomonadati</taxon>
        <taxon>Planctomycetota</taxon>
        <taxon>Planctomycetia</taxon>
        <taxon>Planctomycetales</taxon>
        <taxon>Planctomycetaceae</taxon>
        <taxon>Symmachiella</taxon>
    </lineage>
</organism>
<dbReference type="Proteomes" id="UP000319383">
    <property type="component" value="Chromosome"/>
</dbReference>
<protein>
    <submittedName>
        <fullName evidence="2">Transposase IS200 like protein</fullName>
    </submittedName>
</protein>
<dbReference type="AlphaFoldDB" id="A0A517ZRY6"/>
<dbReference type="PANTHER" id="PTHR36966:SF1">
    <property type="entry name" value="REP-ASSOCIATED TYROSINE TRANSPOSASE"/>
    <property type="match status" value="1"/>
</dbReference>
<dbReference type="GO" id="GO:0004803">
    <property type="term" value="F:transposase activity"/>
    <property type="evidence" value="ECO:0007669"/>
    <property type="project" value="InterPro"/>
</dbReference>
<dbReference type="NCBIfam" id="NF047646">
    <property type="entry name" value="REP_Tyr_transpos"/>
    <property type="match status" value="1"/>
</dbReference>